<evidence type="ECO:0000259" key="1">
    <source>
        <dbReference type="Pfam" id="PF06527"/>
    </source>
</evidence>
<keyword evidence="3" id="KW-1185">Reference proteome</keyword>
<evidence type="ECO:0000313" key="2">
    <source>
        <dbReference type="EMBL" id="KAA0909954.1"/>
    </source>
</evidence>
<dbReference type="RefSeq" id="WP_111368993.1">
    <property type="nucleotide sequence ID" value="NZ_VINQ01000021.1"/>
</dbReference>
<accession>A0A5A9YYK8</accession>
<comment type="caution">
    <text evidence="2">The sequence shown here is derived from an EMBL/GenBank/DDBJ whole genome shotgun (WGS) entry which is preliminary data.</text>
</comment>
<name>A0A5A9YYK8_9RHOB</name>
<dbReference type="EMBL" id="VINQ01000021">
    <property type="protein sequence ID" value="KAA0909954.1"/>
    <property type="molecule type" value="Genomic_DNA"/>
</dbReference>
<proteinExistence type="predicted"/>
<dbReference type="Pfam" id="PF06527">
    <property type="entry name" value="TniQ"/>
    <property type="match status" value="1"/>
</dbReference>
<evidence type="ECO:0000313" key="3">
    <source>
        <dbReference type="Proteomes" id="UP000325291"/>
    </source>
</evidence>
<reference evidence="2 3" key="1">
    <citation type="submission" date="2019-07" db="EMBL/GenBank/DDBJ databases">
        <title>Aquicoccus porphyridii gen. nov., sp. nov., isolated from a small marine red alga, Porphyridium marinum.</title>
        <authorList>
            <person name="Liu L."/>
        </authorList>
    </citation>
    <scope>NUCLEOTIDE SEQUENCE [LARGE SCALE GENOMIC DNA]</scope>
    <source>
        <strain evidence="2 3">L1 8-17</strain>
    </source>
</reference>
<feature type="domain" description="TniQ" evidence="1">
    <location>
        <begin position="24"/>
        <end position="137"/>
    </location>
</feature>
<sequence length="191" mass="21402">MGKARVAYSTSANGRVWVTIKPLPRRPPPVRDELLSSWIRRRARANHCSVENLCGYLGLGQGRVPELMNDLGQVNWVRFCSAVQRTRNEIEAMALPDTTPLPVQCVSRDDFQVCESCKDQTPGLILRHWRYGWSLTCGNCDRPLLARHPSDGLSDRLHVRAARGATVLKIAIQANDLGRSCRCALIKENRG</sequence>
<dbReference type="InterPro" id="IPR009492">
    <property type="entry name" value="TniQ"/>
</dbReference>
<protein>
    <recommendedName>
        <fullName evidence="1">TniQ domain-containing protein</fullName>
    </recommendedName>
</protein>
<gene>
    <name evidence="2" type="ORF">FLO80_19030</name>
</gene>
<dbReference type="Proteomes" id="UP000325291">
    <property type="component" value="Unassembled WGS sequence"/>
</dbReference>
<dbReference type="AlphaFoldDB" id="A0A5A9YYK8"/>
<organism evidence="2 3">
    <name type="scientific">Aquicoccus porphyridii</name>
    <dbReference type="NCBI Taxonomy" id="1852029"/>
    <lineage>
        <taxon>Bacteria</taxon>
        <taxon>Pseudomonadati</taxon>
        <taxon>Pseudomonadota</taxon>
        <taxon>Alphaproteobacteria</taxon>
        <taxon>Rhodobacterales</taxon>
        <taxon>Paracoccaceae</taxon>
        <taxon>Aquicoccus</taxon>
    </lineage>
</organism>